<dbReference type="EMBL" id="JBHSCN010000023">
    <property type="protein sequence ID" value="MFC4245378.1"/>
    <property type="molecule type" value="Genomic_DNA"/>
</dbReference>
<dbReference type="GO" id="GO:0016787">
    <property type="term" value="F:hydrolase activity"/>
    <property type="evidence" value="ECO:0007669"/>
    <property type="project" value="UniProtKB-KW"/>
</dbReference>
<dbReference type="InterPro" id="IPR022790">
    <property type="entry name" value="GH26_dom"/>
</dbReference>
<protein>
    <submittedName>
        <fullName evidence="6">Glycoside hydrolase family 26 protein</fullName>
    </submittedName>
</protein>
<reference evidence="7" key="1">
    <citation type="journal article" date="2019" name="Int. J. Syst. Evol. Microbiol.">
        <title>The Global Catalogue of Microorganisms (GCM) 10K type strain sequencing project: providing services to taxonomists for standard genome sequencing and annotation.</title>
        <authorList>
            <consortium name="The Broad Institute Genomics Platform"/>
            <consortium name="The Broad Institute Genome Sequencing Center for Infectious Disease"/>
            <person name="Wu L."/>
            <person name="Ma J."/>
        </authorList>
    </citation>
    <scope>NUCLEOTIDE SEQUENCE [LARGE SCALE GENOMIC DNA]</scope>
    <source>
        <strain evidence="7">CGMCC 1.10363</strain>
    </source>
</reference>
<dbReference type="Gene3D" id="3.20.20.80">
    <property type="entry name" value="Glycosidases"/>
    <property type="match status" value="1"/>
</dbReference>
<dbReference type="PANTHER" id="PTHR40079:SF4">
    <property type="entry name" value="GH26 DOMAIN-CONTAINING PROTEIN-RELATED"/>
    <property type="match status" value="1"/>
</dbReference>
<evidence type="ECO:0000313" key="6">
    <source>
        <dbReference type="EMBL" id="MFC4245378.1"/>
    </source>
</evidence>
<keyword evidence="7" id="KW-1185">Reference proteome</keyword>
<evidence type="ECO:0000256" key="3">
    <source>
        <dbReference type="ARBA" id="ARBA00023295"/>
    </source>
</evidence>
<evidence type="ECO:0000256" key="2">
    <source>
        <dbReference type="ARBA" id="ARBA00022801"/>
    </source>
</evidence>
<dbReference type="PRINTS" id="PR00739">
    <property type="entry name" value="GLHYDRLASE26"/>
</dbReference>
<keyword evidence="3 4" id="KW-0326">Glycosidase</keyword>
<feature type="active site" description="Nucleophile" evidence="4">
    <location>
        <position position="295"/>
    </location>
</feature>
<evidence type="ECO:0000313" key="7">
    <source>
        <dbReference type="Proteomes" id="UP001595900"/>
    </source>
</evidence>
<dbReference type="Pfam" id="PF02156">
    <property type="entry name" value="Glyco_hydro_26"/>
    <property type="match status" value="1"/>
</dbReference>
<dbReference type="InterPro" id="IPR017853">
    <property type="entry name" value="GH"/>
</dbReference>
<name>A0ABV8QDH0_9MICO</name>
<sequence>MRTPEPQPVDPALTPQARGFFDRLHAVTGTAALFGQQDALAYGRRWSRGHIGRSDVRDTVGAHPAVLGFDLGRIELDEVANLDGVLFDDIVAWIQEGHANGCLITLSWHSVNPLTRGGYGENTAPNSVAAVLPHGSHHAEFLHWLDRVSSFNSRLVDSAGEAIPIVFRPFHEHSGSWFWWGIGDGDHPGSASPDEFAELWRMTVRQLRDKRGQHNLLYAISPDRSRLSLDRFVEQYLRGYPGDEWVDVLGIDNYFDTGRADNPIRPEQHLANFVATLEQVAALAQARGKLAAQTEVGNAGELTGNPDDPWTGFLARAATSTALTRRILWYLVWRNAPVPTGGNSLGTPTPDEATANDFRQLAQSSFIRFADRLPTLYRRSPRA</sequence>
<organism evidence="6 7">
    <name type="scientific">Gryllotalpicola reticulitermitis</name>
    <dbReference type="NCBI Taxonomy" id="1184153"/>
    <lineage>
        <taxon>Bacteria</taxon>
        <taxon>Bacillati</taxon>
        <taxon>Actinomycetota</taxon>
        <taxon>Actinomycetes</taxon>
        <taxon>Micrococcales</taxon>
        <taxon>Microbacteriaceae</taxon>
        <taxon>Gryllotalpicola</taxon>
    </lineage>
</organism>
<evidence type="ECO:0000259" key="5">
    <source>
        <dbReference type="PROSITE" id="PS51764"/>
    </source>
</evidence>
<dbReference type="PROSITE" id="PS51764">
    <property type="entry name" value="GH26"/>
    <property type="match status" value="1"/>
</dbReference>
<proteinExistence type="inferred from homology"/>
<comment type="caution">
    <text evidence="6">The sequence shown here is derived from an EMBL/GenBank/DDBJ whole genome shotgun (WGS) entry which is preliminary data.</text>
</comment>
<gene>
    <name evidence="6" type="ORF">ACFOYW_18590</name>
</gene>
<feature type="domain" description="GH26" evidence="5">
    <location>
        <begin position="15"/>
        <end position="371"/>
    </location>
</feature>
<keyword evidence="2 4" id="KW-0378">Hydrolase</keyword>
<evidence type="ECO:0000256" key="1">
    <source>
        <dbReference type="ARBA" id="ARBA00007754"/>
    </source>
</evidence>
<evidence type="ECO:0000256" key="4">
    <source>
        <dbReference type="PROSITE-ProRule" id="PRU01100"/>
    </source>
</evidence>
<accession>A0ABV8QDH0</accession>
<dbReference type="InterPro" id="IPR000805">
    <property type="entry name" value="Glyco_hydro_26"/>
</dbReference>
<dbReference type="Proteomes" id="UP001595900">
    <property type="component" value="Unassembled WGS sequence"/>
</dbReference>
<dbReference type="SUPFAM" id="SSF51445">
    <property type="entry name" value="(Trans)glycosidases"/>
    <property type="match status" value="1"/>
</dbReference>
<feature type="active site" description="Proton donor" evidence="4">
    <location>
        <position position="172"/>
    </location>
</feature>
<dbReference type="RefSeq" id="WP_390232576.1">
    <property type="nucleotide sequence ID" value="NZ_JBHSCN010000023.1"/>
</dbReference>
<dbReference type="PANTHER" id="PTHR40079">
    <property type="entry name" value="MANNAN ENDO-1,4-BETA-MANNOSIDASE E-RELATED"/>
    <property type="match status" value="1"/>
</dbReference>
<comment type="similarity">
    <text evidence="1 4">Belongs to the glycosyl hydrolase 26 family.</text>
</comment>